<dbReference type="EMBL" id="KQ983177">
    <property type="protein sequence ID" value="KYQ46895.1"/>
    <property type="molecule type" value="Genomic_DNA"/>
</dbReference>
<evidence type="ECO:0008006" key="3">
    <source>
        <dbReference type="Google" id="ProtNLM"/>
    </source>
</evidence>
<dbReference type="CDD" id="cd00303">
    <property type="entry name" value="retropepsin_like"/>
    <property type="match status" value="1"/>
</dbReference>
<name>A0A151WGG4_9HYME</name>
<keyword evidence="2" id="KW-1185">Reference proteome</keyword>
<reference evidence="1 2" key="1">
    <citation type="submission" date="2015-09" db="EMBL/GenBank/DDBJ databases">
        <title>Trachymyrmex zeteki WGS genome.</title>
        <authorList>
            <person name="Nygaard S."/>
            <person name="Hu H."/>
            <person name="Boomsma J."/>
            <person name="Zhang G."/>
        </authorList>
    </citation>
    <scope>NUCLEOTIDE SEQUENCE [LARGE SCALE GENOMIC DNA]</scope>
    <source>
        <strain evidence="1">Tzet28-1</strain>
        <tissue evidence="1">Whole body</tissue>
    </source>
</reference>
<dbReference type="AlphaFoldDB" id="A0A151WGG4"/>
<dbReference type="Proteomes" id="UP000075809">
    <property type="component" value="Unassembled WGS sequence"/>
</dbReference>
<dbReference type="PANTHER" id="PTHR47331:SF1">
    <property type="entry name" value="GAG-LIKE PROTEIN"/>
    <property type="match status" value="1"/>
</dbReference>
<dbReference type="SUPFAM" id="SSF50630">
    <property type="entry name" value="Acid proteases"/>
    <property type="match status" value="1"/>
</dbReference>
<dbReference type="Gene3D" id="2.40.70.10">
    <property type="entry name" value="Acid Proteases"/>
    <property type="match status" value="1"/>
</dbReference>
<dbReference type="STRING" id="64791.A0A151WGG4"/>
<dbReference type="PANTHER" id="PTHR47331">
    <property type="entry name" value="PHD-TYPE DOMAIN-CONTAINING PROTEIN"/>
    <property type="match status" value="1"/>
</dbReference>
<accession>A0A151WGG4</accession>
<protein>
    <recommendedName>
        <fullName evidence="3">Peptidase A2 domain-containing protein</fullName>
    </recommendedName>
</protein>
<proteinExistence type="predicted"/>
<evidence type="ECO:0000313" key="1">
    <source>
        <dbReference type="EMBL" id="KYQ46895.1"/>
    </source>
</evidence>
<dbReference type="InterPro" id="IPR021109">
    <property type="entry name" value="Peptidase_aspartic_dom_sf"/>
</dbReference>
<organism evidence="1 2">
    <name type="scientific">Mycetomoellerius zeteki</name>
    <dbReference type="NCBI Taxonomy" id="64791"/>
    <lineage>
        <taxon>Eukaryota</taxon>
        <taxon>Metazoa</taxon>
        <taxon>Ecdysozoa</taxon>
        <taxon>Arthropoda</taxon>
        <taxon>Hexapoda</taxon>
        <taxon>Insecta</taxon>
        <taxon>Pterygota</taxon>
        <taxon>Neoptera</taxon>
        <taxon>Endopterygota</taxon>
        <taxon>Hymenoptera</taxon>
        <taxon>Apocrita</taxon>
        <taxon>Aculeata</taxon>
        <taxon>Formicoidea</taxon>
        <taxon>Formicidae</taxon>
        <taxon>Myrmicinae</taxon>
        <taxon>Mycetomoellerius</taxon>
    </lineage>
</organism>
<gene>
    <name evidence="1" type="ORF">ALC60_14094</name>
</gene>
<sequence>MLNASRNCIVCKTSRHPLYLHAKFKLLPVLKRIEAIKGAKLCYNCLRSHRVSVCKFSNCTICQKSHNTLLHVDDYPKVSAPNGMIIHDTSALVYIRDNRHRLIKCRALLDTGATANFISESIAKYLNVRMDTYSLSISAINGMSTESKV</sequence>
<evidence type="ECO:0000313" key="2">
    <source>
        <dbReference type="Proteomes" id="UP000075809"/>
    </source>
</evidence>